<gene>
    <name evidence="8" type="ORF">EDD55_103307</name>
</gene>
<sequence>MRIFKRANSSKWWVDWTDQKGHRHRESTGTNDKKLAEALAAKWQQESFLEQHFGVIPDHAFSDALLRYGQERQRDNPVSYKASVKSRLQRLINKFGEMNLSDITHAVIRDWMDERLGEVKPATALRDLSTLRAIMNKAFREGLLAQVPPFPRMKKEPGRCRWLTVEEEKRLLMAAKPHLRALITFAVDTGGRRSELLKLDWQNVDLARGFVAFTKTKNGEDRSVRLTDRAQRVLEGLEPKESGPVFTYRGQAIKDVKTTFDKARKRAGLEDFRFHDLRHTFASRLAQLGVPLYEIMHLTGHKSFQMVQRYAHLAPDFQERAIGALNAYGTVSAQSA</sequence>
<dbReference type="Proteomes" id="UP000295304">
    <property type="component" value="Unassembled WGS sequence"/>
</dbReference>
<dbReference type="PROSITE" id="PS51900">
    <property type="entry name" value="CB"/>
    <property type="match status" value="1"/>
</dbReference>
<dbReference type="Gene3D" id="1.10.150.130">
    <property type="match status" value="1"/>
</dbReference>
<dbReference type="PANTHER" id="PTHR30349">
    <property type="entry name" value="PHAGE INTEGRASE-RELATED"/>
    <property type="match status" value="1"/>
</dbReference>
<evidence type="ECO:0000256" key="3">
    <source>
        <dbReference type="ARBA" id="ARBA00023125"/>
    </source>
</evidence>
<evidence type="ECO:0000256" key="1">
    <source>
        <dbReference type="ARBA" id="ARBA00008857"/>
    </source>
</evidence>
<dbReference type="RefSeq" id="WP_132938640.1">
    <property type="nucleotide sequence ID" value="NZ_CP119676.1"/>
</dbReference>
<evidence type="ECO:0000259" key="6">
    <source>
        <dbReference type="PROSITE" id="PS51898"/>
    </source>
</evidence>
<keyword evidence="9" id="KW-1185">Reference proteome</keyword>
<dbReference type="GO" id="GO:0015074">
    <property type="term" value="P:DNA integration"/>
    <property type="evidence" value="ECO:0007669"/>
    <property type="project" value="UniProtKB-KW"/>
</dbReference>
<dbReference type="InterPro" id="IPR010998">
    <property type="entry name" value="Integrase_recombinase_N"/>
</dbReference>
<dbReference type="AlphaFoldDB" id="A0A4R3JD18"/>
<keyword evidence="3 5" id="KW-0238">DNA-binding</keyword>
<evidence type="ECO:0000313" key="9">
    <source>
        <dbReference type="Proteomes" id="UP000295304"/>
    </source>
</evidence>
<feature type="domain" description="Core-binding (CB)" evidence="7">
    <location>
        <begin position="56"/>
        <end position="139"/>
    </location>
</feature>
<feature type="domain" description="Tyr recombinase" evidence="6">
    <location>
        <begin position="158"/>
        <end position="323"/>
    </location>
</feature>
<comment type="caution">
    <text evidence="8">The sequence shown here is derived from an EMBL/GenBank/DDBJ whole genome shotgun (WGS) entry which is preliminary data.</text>
</comment>
<dbReference type="EMBL" id="SLZW01000003">
    <property type="protein sequence ID" value="TCS63682.1"/>
    <property type="molecule type" value="Genomic_DNA"/>
</dbReference>
<dbReference type="SUPFAM" id="SSF56349">
    <property type="entry name" value="DNA breaking-rejoining enzymes"/>
    <property type="match status" value="1"/>
</dbReference>
<dbReference type="GO" id="GO:0006310">
    <property type="term" value="P:DNA recombination"/>
    <property type="evidence" value="ECO:0007669"/>
    <property type="project" value="UniProtKB-KW"/>
</dbReference>
<keyword evidence="2" id="KW-0229">DNA integration</keyword>
<proteinExistence type="inferred from homology"/>
<evidence type="ECO:0000256" key="4">
    <source>
        <dbReference type="ARBA" id="ARBA00023172"/>
    </source>
</evidence>
<evidence type="ECO:0000313" key="8">
    <source>
        <dbReference type="EMBL" id="TCS63682.1"/>
    </source>
</evidence>
<dbReference type="CDD" id="cd00796">
    <property type="entry name" value="INT_Rci_Hp1_C"/>
    <property type="match status" value="1"/>
</dbReference>
<name>A0A4R3JD18_9PROT</name>
<dbReference type="OrthoDB" id="9814722at2"/>
<dbReference type="InterPro" id="IPR013762">
    <property type="entry name" value="Integrase-like_cat_sf"/>
</dbReference>
<dbReference type="GO" id="GO:0003677">
    <property type="term" value="F:DNA binding"/>
    <property type="evidence" value="ECO:0007669"/>
    <property type="project" value="UniProtKB-UniRule"/>
</dbReference>
<protein>
    <submittedName>
        <fullName evidence="8">Site-specific recombinase XerD</fullName>
    </submittedName>
</protein>
<comment type="similarity">
    <text evidence="1">Belongs to the 'phage' integrase family.</text>
</comment>
<evidence type="ECO:0000259" key="7">
    <source>
        <dbReference type="PROSITE" id="PS51900"/>
    </source>
</evidence>
<evidence type="ECO:0000256" key="5">
    <source>
        <dbReference type="PROSITE-ProRule" id="PRU01248"/>
    </source>
</evidence>
<dbReference type="Pfam" id="PF00589">
    <property type="entry name" value="Phage_integrase"/>
    <property type="match status" value="1"/>
</dbReference>
<dbReference type="InterPro" id="IPR050090">
    <property type="entry name" value="Tyrosine_recombinase_XerCD"/>
</dbReference>
<keyword evidence="4" id="KW-0233">DNA recombination</keyword>
<evidence type="ECO:0000256" key="2">
    <source>
        <dbReference type="ARBA" id="ARBA00022908"/>
    </source>
</evidence>
<dbReference type="PROSITE" id="PS51898">
    <property type="entry name" value="TYR_RECOMBINASE"/>
    <property type="match status" value="1"/>
</dbReference>
<dbReference type="InterPro" id="IPR011010">
    <property type="entry name" value="DNA_brk_join_enz"/>
</dbReference>
<dbReference type="InterPro" id="IPR044068">
    <property type="entry name" value="CB"/>
</dbReference>
<dbReference type="InterPro" id="IPR002104">
    <property type="entry name" value="Integrase_catalytic"/>
</dbReference>
<reference evidence="8 9" key="1">
    <citation type="submission" date="2019-03" db="EMBL/GenBank/DDBJ databases">
        <title>Genomic Encyclopedia of Type Strains, Phase IV (KMG-IV): sequencing the most valuable type-strain genomes for metagenomic binning, comparative biology and taxonomic classification.</title>
        <authorList>
            <person name="Goeker M."/>
        </authorList>
    </citation>
    <scope>NUCLEOTIDE SEQUENCE [LARGE SCALE GENOMIC DNA]</scope>
    <source>
        <strain evidence="8 9">DSM 101688</strain>
    </source>
</reference>
<dbReference type="Gene3D" id="1.10.443.10">
    <property type="entry name" value="Intergrase catalytic core"/>
    <property type="match status" value="1"/>
</dbReference>
<organism evidence="8 9">
    <name type="scientific">Varunaivibrio sulfuroxidans</name>
    <dbReference type="NCBI Taxonomy" id="1773489"/>
    <lineage>
        <taxon>Bacteria</taxon>
        <taxon>Pseudomonadati</taxon>
        <taxon>Pseudomonadota</taxon>
        <taxon>Alphaproteobacteria</taxon>
        <taxon>Rhodospirillales</taxon>
        <taxon>Magnetovibrionaceae</taxon>
        <taxon>Varunaivibrio</taxon>
    </lineage>
</organism>
<accession>A0A4R3JD18</accession>
<dbReference type="PANTHER" id="PTHR30349:SF64">
    <property type="entry name" value="PROPHAGE INTEGRASE INTD-RELATED"/>
    <property type="match status" value="1"/>
</dbReference>